<comment type="caution">
    <text evidence="2">The sequence shown here is derived from an EMBL/GenBank/DDBJ whole genome shotgun (WGS) entry which is preliminary data.</text>
</comment>
<evidence type="ECO:0000313" key="3">
    <source>
        <dbReference type="Proteomes" id="UP001386955"/>
    </source>
</evidence>
<dbReference type="AlphaFoldDB" id="A0AAN9SHQ1"/>
<accession>A0AAN9SHQ1</accession>
<dbReference type="EMBL" id="JAYMYS010000004">
    <property type="protein sequence ID" value="KAK7394418.1"/>
    <property type="molecule type" value="Genomic_DNA"/>
</dbReference>
<evidence type="ECO:0000256" key="1">
    <source>
        <dbReference type="ARBA" id="ARBA00009995"/>
    </source>
</evidence>
<gene>
    <name evidence="2" type="ORF">VNO78_14946</name>
</gene>
<organism evidence="2 3">
    <name type="scientific">Psophocarpus tetragonolobus</name>
    <name type="common">Winged bean</name>
    <name type="synonym">Dolichos tetragonolobus</name>
    <dbReference type="NCBI Taxonomy" id="3891"/>
    <lineage>
        <taxon>Eukaryota</taxon>
        <taxon>Viridiplantae</taxon>
        <taxon>Streptophyta</taxon>
        <taxon>Embryophyta</taxon>
        <taxon>Tracheophyta</taxon>
        <taxon>Spermatophyta</taxon>
        <taxon>Magnoliopsida</taxon>
        <taxon>eudicotyledons</taxon>
        <taxon>Gunneridae</taxon>
        <taxon>Pentapetalae</taxon>
        <taxon>rosids</taxon>
        <taxon>fabids</taxon>
        <taxon>Fabales</taxon>
        <taxon>Fabaceae</taxon>
        <taxon>Papilionoideae</taxon>
        <taxon>50 kb inversion clade</taxon>
        <taxon>NPAAA clade</taxon>
        <taxon>indigoferoid/millettioid clade</taxon>
        <taxon>Phaseoleae</taxon>
        <taxon>Psophocarpus</taxon>
    </lineage>
</organism>
<dbReference type="GO" id="GO:0080043">
    <property type="term" value="F:quercetin 3-O-glucosyltransferase activity"/>
    <property type="evidence" value="ECO:0007669"/>
    <property type="project" value="TreeGrafter"/>
</dbReference>
<reference evidence="2 3" key="1">
    <citation type="submission" date="2024-01" db="EMBL/GenBank/DDBJ databases">
        <title>The genomes of 5 underutilized Papilionoideae crops provide insights into root nodulation and disease resistanc.</title>
        <authorList>
            <person name="Jiang F."/>
        </authorList>
    </citation>
    <scope>NUCLEOTIDE SEQUENCE [LARGE SCALE GENOMIC DNA]</scope>
    <source>
        <strain evidence="2">DUOXIRENSHENG_FW03</strain>
        <tissue evidence="2">Leaves</tissue>
    </source>
</reference>
<protein>
    <submittedName>
        <fullName evidence="2">Uncharacterized protein</fullName>
    </submittedName>
</protein>
<dbReference type="GO" id="GO:0080044">
    <property type="term" value="F:quercetin 7-O-glucosyltransferase activity"/>
    <property type="evidence" value="ECO:0007669"/>
    <property type="project" value="TreeGrafter"/>
</dbReference>
<name>A0AAN9SHQ1_PSOTE</name>
<dbReference type="Gene3D" id="3.40.50.2000">
    <property type="entry name" value="Glycogen Phosphorylase B"/>
    <property type="match status" value="1"/>
</dbReference>
<dbReference type="Proteomes" id="UP001386955">
    <property type="component" value="Unassembled WGS sequence"/>
</dbReference>
<dbReference type="PANTHER" id="PTHR11926:SF1412">
    <property type="entry name" value="UDP-GLYCOSYLTRANSFERASE 83A1-LIKE"/>
    <property type="match status" value="1"/>
</dbReference>
<evidence type="ECO:0000313" key="2">
    <source>
        <dbReference type="EMBL" id="KAK7394418.1"/>
    </source>
</evidence>
<dbReference type="PANTHER" id="PTHR11926">
    <property type="entry name" value="GLUCOSYL/GLUCURONOSYL TRANSFERASES"/>
    <property type="match status" value="1"/>
</dbReference>
<dbReference type="SUPFAM" id="SSF53756">
    <property type="entry name" value="UDP-Glycosyltransferase/glycogen phosphorylase"/>
    <property type="match status" value="1"/>
</dbReference>
<sequence length="194" mass="21448">MEIKDSFNKSTLIKGKKKRIFCHFCAPQRANTAAGAGNLIKGSQVELVTLSDGLDPEDDRTDVTKLLLSIKSTMPARLSKLIQHINALDVHNKITCIIVTFNMGWALEVGHKLGIKGALLCPASATSLASAACIPKLLGDGIIDSQGLPTRKQEIQLSADMPMMDTQKFPWRGFSKTFFDHLLQEMKIHKYIRK</sequence>
<keyword evidence="3" id="KW-1185">Reference proteome</keyword>
<comment type="similarity">
    <text evidence="1">Belongs to the UDP-glycosyltransferase family.</text>
</comment>
<proteinExistence type="inferred from homology"/>